<keyword evidence="1" id="KW-0472">Membrane</keyword>
<organism evidence="2">
    <name type="scientific">viral metagenome</name>
    <dbReference type="NCBI Taxonomy" id="1070528"/>
    <lineage>
        <taxon>unclassified sequences</taxon>
        <taxon>metagenomes</taxon>
        <taxon>organismal metagenomes</taxon>
    </lineage>
</organism>
<reference evidence="2" key="1">
    <citation type="journal article" date="2020" name="Nature">
        <title>Giant virus diversity and host interactions through global metagenomics.</title>
        <authorList>
            <person name="Schulz F."/>
            <person name="Roux S."/>
            <person name="Paez-Espino D."/>
            <person name="Jungbluth S."/>
            <person name="Walsh D.A."/>
            <person name="Denef V.J."/>
            <person name="McMahon K.D."/>
            <person name="Konstantinidis K.T."/>
            <person name="Eloe-Fadrosh E.A."/>
            <person name="Kyrpides N.C."/>
            <person name="Woyke T."/>
        </authorList>
    </citation>
    <scope>NUCLEOTIDE SEQUENCE</scope>
    <source>
        <strain evidence="2">GVMAG-M-3300020185-18</strain>
    </source>
</reference>
<feature type="transmembrane region" description="Helical" evidence="1">
    <location>
        <begin position="6"/>
        <end position="23"/>
    </location>
</feature>
<evidence type="ECO:0000313" key="2">
    <source>
        <dbReference type="EMBL" id="QHS98539.1"/>
    </source>
</evidence>
<name>A0A6C0C452_9ZZZZ</name>
<keyword evidence="1" id="KW-0812">Transmembrane</keyword>
<dbReference type="AlphaFoldDB" id="A0A6C0C452"/>
<protein>
    <submittedName>
        <fullName evidence="2">Uncharacterized protein</fullName>
    </submittedName>
</protein>
<proteinExistence type="predicted"/>
<keyword evidence="1" id="KW-1133">Transmembrane helix</keyword>
<evidence type="ECO:0000256" key="1">
    <source>
        <dbReference type="SAM" id="Phobius"/>
    </source>
</evidence>
<dbReference type="EMBL" id="MN739318">
    <property type="protein sequence ID" value="QHS98539.1"/>
    <property type="molecule type" value="Genomic_DNA"/>
</dbReference>
<accession>A0A6C0C452</accession>
<sequence length="50" mass="5782">MLSDYYVIGGCVLYIIGVGFCAYRCSAYTNKSSYLEHIYHENDDYKSINQ</sequence>